<dbReference type="EMBL" id="VLTO01000008">
    <property type="protein sequence ID" value="KAA0176408.1"/>
    <property type="molecule type" value="Genomic_DNA"/>
</dbReference>
<evidence type="ECO:0000256" key="1">
    <source>
        <dbReference type="SAM" id="MobiDB-lite"/>
    </source>
</evidence>
<evidence type="ECO:0000313" key="3">
    <source>
        <dbReference type="Proteomes" id="UP000322899"/>
    </source>
</evidence>
<dbReference type="Proteomes" id="UP000322899">
    <property type="component" value="Unassembled WGS sequence"/>
</dbReference>
<feature type="region of interest" description="Disordered" evidence="1">
    <location>
        <begin position="88"/>
        <end position="111"/>
    </location>
</feature>
<proteinExistence type="predicted"/>
<dbReference type="AlphaFoldDB" id="A0A5A8EGQ1"/>
<feature type="compositionally biased region" description="Low complexity" evidence="1">
    <location>
        <begin position="88"/>
        <end position="106"/>
    </location>
</feature>
<accession>A0A5A8EGQ1</accession>
<reference evidence="2 3" key="1">
    <citation type="submission" date="2019-07" db="EMBL/GenBank/DDBJ databases">
        <title>Genomes of Cafeteria roenbergensis.</title>
        <authorList>
            <person name="Fischer M.G."/>
            <person name="Hackl T."/>
            <person name="Roman M."/>
        </authorList>
    </citation>
    <scope>NUCLEOTIDE SEQUENCE [LARGE SCALE GENOMIC DNA]</scope>
    <source>
        <strain evidence="2 3">E4-10P</strain>
    </source>
</reference>
<comment type="caution">
    <text evidence="2">The sequence shown here is derived from an EMBL/GenBank/DDBJ whole genome shotgun (WGS) entry which is preliminary data.</text>
</comment>
<name>A0A5A8EGQ1_CAFRO</name>
<organism evidence="2 3">
    <name type="scientific">Cafeteria roenbergensis</name>
    <name type="common">Marine flagellate</name>
    <dbReference type="NCBI Taxonomy" id="33653"/>
    <lineage>
        <taxon>Eukaryota</taxon>
        <taxon>Sar</taxon>
        <taxon>Stramenopiles</taxon>
        <taxon>Bigyra</taxon>
        <taxon>Opalozoa</taxon>
        <taxon>Bicosoecida</taxon>
        <taxon>Cafeteriaceae</taxon>
        <taxon>Cafeteria</taxon>
    </lineage>
</organism>
<sequence>MAQVAEAAQAAQAALDVADDSQRSAAEADADRQVLRALGRVPPLLAWVRDAVGDAERRQAAALRRAEEATEALAGRLDRAHAAAEAAGRAAAQRAASEQSARASGRASEETRLAVRALEDKTELLEAALSASAARGEALEESNRLLALELGEKAERLTRLRQRGIAATAAGEALESCVDRLGLIARESARLVESAREARGSSSSEALGRSMDELSQRVAGLAGDTLEALRPLAALGPR</sequence>
<gene>
    <name evidence="2" type="ORF">FNF27_02104</name>
</gene>
<protein>
    <submittedName>
        <fullName evidence="2">Uncharacterized protein</fullName>
    </submittedName>
</protein>
<evidence type="ECO:0000313" key="2">
    <source>
        <dbReference type="EMBL" id="KAA0176408.1"/>
    </source>
</evidence>